<dbReference type="HOGENOM" id="CLU_605454_0_0_1"/>
<keyword evidence="2" id="KW-0238">DNA-binding</keyword>
<feature type="region of interest" description="Disordered" evidence="1">
    <location>
        <begin position="234"/>
        <end position="290"/>
    </location>
</feature>
<organism evidence="2">
    <name type="scientific">Talaromyces marneffei PM1</name>
    <dbReference type="NCBI Taxonomy" id="1077442"/>
    <lineage>
        <taxon>Eukaryota</taxon>
        <taxon>Fungi</taxon>
        <taxon>Dikarya</taxon>
        <taxon>Ascomycota</taxon>
        <taxon>Pezizomycotina</taxon>
        <taxon>Eurotiomycetes</taxon>
        <taxon>Eurotiomycetidae</taxon>
        <taxon>Eurotiales</taxon>
        <taxon>Trichocomaceae</taxon>
        <taxon>Talaromyces</taxon>
        <taxon>Talaromyces sect. Talaromyces</taxon>
    </lineage>
</organism>
<evidence type="ECO:0000313" key="2">
    <source>
        <dbReference type="EMBL" id="KFX51932.1"/>
    </source>
</evidence>
<gene>
    <name evidence="2" type="ORF">GQ26_0042890</name>
</gene>
<comment type="caution">
    <text evidence="2">The sequence shown here is derived from an EMBL/GenBank/DDBJ whole genome shotgun (WGS) entry which is preliminary data.</text>
</comment>
<dbReference type="EMBL" id="JPOX01000004">
    <property type="protein sequence ID" value="KFX51932.1"/>
    <property type="molecule type" value="Genomic_DNA"/>
</dbReference>
<reference evidence="2" key="2">
    <citation type="journal article" date="2014" name="PLoS Genet.">
        <title>Signature gene expression reveals novel clues to the molecular mechanisms of dimorphic transition in Penicillium marneffei.</title>
        <authorList>
            <person name="Yang E."/>
            <person name="Wang G."/>
            <person name="Cai J."/>
            <person name="Woo P.C."/>
            <person name="Lau S.K."/>
            <person name="Yuen K.-Y."/>
            <person name="Chow W.-N."/>
            <person name="Lin X."/>
        </authorList>
    </citation>
    <scope>NUCLEOTIDE SEQUENCE</scope>
    <source>
        <strain evidence="2">PM1</strain>
    </source>
</reference>
<name>A0A093VHA5_TALMA</name>
<feature type="compositionally biased region" description="Pro residues" evidence="1">
    <location>
        <begin position="120"/>
        <end position="134"/>
    </location>
</feature>
<reference key="1">
    <citation type="journal article" date="2014" name="PLoS Genet.">
        <title>Signature Gene Expression Reveals Novel Clues to the Molecular Mechanisms of Dimorphic Transition in Penicillium marneffei.</title>
        <authorList>
            <person name="Yang E."/>
            <person name="Wang G."/>
            <person name="Cai J."/>
            <person name="Woo P.C."/>
            <person name="Lau S.K."/>
            <person name="Yuen K.-Y."/>
            <person name="Chow W.-N."/>
            <person name="Lin X."/>
        </authorList>
    </citation>
    <scope>NUCLEOTIDE SEQUENCE [LARGE SCALE GENOMIC DNA]</scope>
    <source>
        <strain>PM1</strain>
    </source>
</reference>
<dbReference type="AlphaFoldDB" id="A0A093VHA5"/>
<proteinExistence type="predicted"/>
<feature type="compositionally biased region" description="Polar residues" evidence="1">
    <location>
        <begin position="278"/>
        <end position="288"/>
    </location>
</feature>
<feature type="compositionally biased region" description="Low complexity" evidence="1">
    <location>
        <begin position="37"/>
        <end position="46"/>
    </location>
</feature>
<evidence type="ECO:0000256" key="1">
    <source>
        <dbReference type="SAM" id="MobiDB-lite"/>
    </source>
</evidence>
<feature type="compositionally biased region" description="Pro residues" evidence="1">
    <location>
        <begin position="73"/>
        <end position="82"/>
    </location>
</feature>
<feature type="region of interest" description="Disordered" evidence="1">
    <location>
        <begin position="377"/>
        <end position="436"/>
    </location>
</feature>
<sequence length="531" mass="58068">MSAAPPAAPPPVGDPGLNGHAPGHNMNLPRFHPIAINPNGPGSTTSGPPPYHRPYGSPYQDHPPPHQHSTGSLPPPLPPAPAPHQYQQHQHQHLQPQSAPPSQQHQQQQQQNPQQHTQQPGPPSRPPSHPPILPVPMTSQLDQIEARLRQIEQEEGSRAAARAHMLAMRRREDEEFRMVTERAEAEEEELRRRRKRLKRESMGLLDGQMESPPAPAPRRLSETSAATTLAFFKQQTPPEPRPSDLRAPPPHQHQHQQQSHNPSPPTISQQPTPMAPAPSTSIMSNPHGNTFRKKQKYTIKNAEAWGERHGRPATYDAEGRALWKRPSDGRLVYLDCPAPDCGKSDFVTLHGFMCHLTKKHKDRTLGSQSRALEVCGTVYDPNAPRPQRPSLKRDSSGNSRGGSVHTEPDVDEEEDAYSTSASDIHDDHNTNQLNHLNNGLSLRENTVKKEETGSPVTSASAVVEQPSSNKASIASMIDGDVTNDHWAKKSSIPDGSDTAAPALTENESVIATTTAEDAAAAAVLAGRTIQV</sequence>
<dbReference type="GO" id="GO:0003677">
    <property type="term" value="F:DNA binding"/>
    <property type="evidence" value="ECO:0007669"/>
    <property type="project" value="UniProtKB-KW"/>
</dbReference>
<keyword evidence="2" id="KW-0371">Homeobox</keyword>
<feature type="compositionally biased region" description="Pro residues" evidence="1">
    <location>
        <begin position="1"/>
        <end position="13"/>
    </location>
</feature>
<feature type="compositionally biased region" description="Basic and acidic residues" evidence="1">
    <location>
        <begin position="169"/>
        <end position="183"/>
    </location>
</feature>
<accession>A0A093VHA5</accession>
<feature type="region of interest" description="Disordered" evidence="1">
    <location>
        <begin position="448"/>
        <end position="470"/>
    </location>
</feature>
<feature type="compositionally biased region" description="Low complexity" evidence="1">
    <location>
        <begin position="255"/>
        <end position="272"/>
    </location>
</feature>
<feature type="region of interest" description="Disordered" evidence="1">
    <location>
        <begin position="169"/>
        <end position="222"/>
    </location>
</feature>
<feature type="region of interest" description="Disordered" evidence="1">
    <location>
        <begin position="1"/>
        <end position="142"/>
    </location>
</feature>
<protein>
    <submittedName>
        <fullName evidence="2">Zinc finger homeobox protein 4</fullName>
    </submittedName>
</protein>
<dbReference type="eggNOG" id="ENOG502RQEP">
    <property type="taxonomic scope" value="Eukaryota"/>
</dbReference>
<feature type="compositionally biased region" description="Polar residues" evidence="1">
    <location>
        <begin position="454"/>
        <end position="470"/>
    </location>
</feature>
<feature type="compositionally biased region" description="Low complexity" evidence="1">
    <location>
        <begin position="83"/>
        <end position="119"/>
    </location>
</feature>